<evidence type="ECO:0000313" key="3">
    <source>
        <dbReference type="Proteomes" id="UP000199645"/>
    </source>
</evidence>
<dbReference type="Proteomes" id="UP000199645">
    <property type="component" value="Unassembled WGS sequence"/>
</dbReference>
<dbReference type="Pfam" id="PF10020">
    <property type="entry name" value="DUF2262"/>
    <property type="match status" value="1"/>
</dbReference>
<dbReference type="RefSeq" id="WP_143133723.1">
    <property type="nucleotide sequence ID" value="NZ_BOMT01000028.1"/>
</dbReference>
<dbReference type="EMBL" id="FONV01000004">
    <property type="protein sequence ID" value="SFE92476.1"/>
    <property type="molecule type" value="Genomic_DNA"/>
</dbReference>
<dbReference type="OrthoDB" id="1151029at2"/>
<keyword evidence="3" id="KW-1185">Reference proteome</keyword>
<name>A0A1I2EIX1_9ACTN</name>
<reference evidence="2 3" key="1">
    <citation type="submission" date="2016-10" db="EMBL/GenBank/DDBJ databases">
        <authorList>
            <person name="de Groot N.N."/>
        </authorList>
    </citation>
    <scope>NUCLEOTIDE SEQUENCE [LARGE SCALE GENOMIC DNA]</scope>
    <source>
        <strain evidence="2 3">DSM 43019</strain>
    </source>
</reference>
<protein>
    <recommendedName>
        <fullName evidence="1">DUF2262 domain-containing protein</fullName>
    </recommendedName>
</protein>
<dbReference type="InterPro" id="IPR019260">
    <property type="entry name" value="DUF2262"/>
</dbReference>
<proteinExistence type="predicted"/>
<gene>
    <name evidence="2" type="ORF">SAMN05421541_104484</name>
</gene>
<accession>A0A1I2EIX1</accession>
<evidence type="ECO:0000259" key="1">
    <source>
        <dbReference type="Pfam" id="PF10020"/>
    </source>
</evidence>
<dbReference type="AlphaFoldDB" id="A0A1I2EIX1"/>
<evidence type="ECO:0000313" key="2">
    <source>
        <dbReference type="EMBL" id="SFE92476.1"/>
    </source>
</evidence>
<sequence>MAISTVHTALGELRRADGGFDFSGRLGEVAIVLDVDDAETALAVAQRVSTTIGDLDDFARRVATQLAYVFAPEGPDEVEVWENGESVVSGAEFARRLTLGCVTAGSDGDVEVYFDDDEMFGGHTIRAWIDESGTVTDAQIAG</sequence>
<feature type="domain" description="DUF2262" evidence="1">
    <location>
        <begin position="28"/>
        <end position="140"/>
    </location>
</feature>
<organism evidence="2 3">
    <name type="scientific">Actinoplanes philippinensis</name>
    <dbReference type="NCBI Taxonomy" id="35752"/>
    <lineage>
        <taxon>Bacteria</taxon>
        <taxon>Bacillati</taxon>
        <taxon>Actinomycetota</taxon>
        <taxon>Actinomycetes</taxon>
        <taxon>Micromonosporales</taxon>
        <taxon>Micromonosporaceae</taxon>
        <taxon>Actinoplanes</taxon>
    </lineage>
</organism>